<comment type="pathway">
    <text evidence="2 14 15">Porphyrin-containing compound metabolism; protoporphyrin-IX biosynthesis; protoporphyrin-IX from protoporphyrinogen-IX: step 1/1.</text>
</comment>
<dbReference type="Proteomes" id="UP000316313">
    <property type="component" value="Chromosome"/>
</dbReference>
<keyword evidence="12 14" id="KW-0472">Membrane</keyword>
<dbReference type="GO" id="GO:0070818">
    <property type="term" value="F:protoporphyrinogen oxidase activity"/>
    <property type="evidence" value="ECO:0007669"/>
    <property type="project" value="UniProtKB-UniRule"/>
</dbReference>
<feature type="binding site" description="axial binding residue" evidence="14">
    <location>
        <position position="16"/>
    </location>
    <ligand>
        <name>heme</name>
        <dbReference type="ChEBI" id="CHEBI:30413"/>
    </ligand>
    <ligandPart>
        <name>Fe</name>
        <dbReference type="ChEBI" id="CHEBI:18248"/>
    </ligandPart>
</feature>
<feature type="transmembrane region" description="Helical" evidence="14">
    <location>
        <begin position="89"/>
        <end position="107"/>
    </location>
</feature>
<evidence type="ECO:0000256" key="4">
    <source>
        <dbReference type="ARBA" id="ARBA00017504"/>
    </source>
</evidence>
<evidence type="ECO:0000313" key="16">
    <source>
        <dbReference type="EMBL" id="QDH16889.1"/>
    </source>
</evidence>
<proteinExistence type="inferred from homology"/>
<evidence type="ECO:0000256" key="13">
    <source>
        <dbReference type="ARBA" id="ARBA00048390"/>
    </source>
</evidence>
<keyword evidence="7 14" id="KW-0812">Transmembrane</keyword>
<dbReference type="GO" id="GO:0005886">
    <property type="term" value="C:plasma membrane"/>
    <property type="evidence" value="ECO:0007669"/>
    <property type="project" value="UniProtKB-SubCell"/>
</dbReference>
<evidence type="ECO:0000256" key="7">
    <source>
        <dbReference type="ARBA" id="ARBA00022692"/>
    </source>
</evidence>
<dbReference type="UniPathway" id="UPA00251">
    <property type="reaction ID" value="UER00324"/>
</dbReference>
<dbReference type="HAMAP" id="MF_02239">
    <property type="entry name" value="HemJ"/>
    <property type="match status" value="1"/>
</dbReference>
<dbReference type="Pfam" id="PF03653">
    <property type="entry name" value="UPF0093"/>
    <property type="match status" value="1"/>
</dbReference>
<organism evidence="16 17">
    <name type="scientific">Swingsia samuiensis</name>
    <dbReference type="NCBI Taxonomy" id="1293412"/>
    <lineage>
        <taxon>Bacteria</taxon>
        <taxon>Pseudomonadati</taxon>
        <taxon>Pseudomonadota</taxon>
        <taxon>Alphaproteobacteria</taxon>
        <taxon>Acetobacterales</taxon>
        <taxon>Acetobacteraceae</taxon>
        <taxon>Swingsia</taxon>
    </lineage>
</organism>
<keyword evidence="8 14" id="KW-0479">Metal-binding</keyword>
<comment type="similarity">
    <text evidence="3 14 15">Belongs to the HemJ family.</text>
</comment>
<dbReference type="RefSeq" id="WP_141460294.1">
    <property type="nucleotide sequence ID" value="NZ_CP038141.1"/>
</dbReference>
<dbReference type="EMBL" id="CP038141">
    <property type="protein sequence ID" value="QDH16889.1"/>
    <property type="molecule type" value="Genomic_DNA"/>
</dbReference>
<evidence type="ECO:0000313" key="17">
    <source>
        <dbReference type="Proteomes" id="UP000316313"/>
    </source>
</evidence>
<dbReference type="AlphaFoldDB" id="A0A4Y6UH34"/>
<sequence>MINFFAIHLSWLLALHIMAFTAWMAGMFYLPRLYVYHTQVIAGTAEDERFKVMERKLLKQIMTPAMIVTVMVGVIMASIPDVIDWYSMWWWVKLICVFGLVSFHGACSKWRKLFYKNENNHSEKFYRMMNEVPTVLMIILVIMIVVRP</sequence>
<comment type="subunit">
    <text evidence="14">Homodimer.</text>
</comment>
<evidence type="ECO:0000256" key="14">
    <source>
        <dbReference type="HAMAP-Rule" id="MF_02239"/>
    </source>
</evidence>
<name>A0A4Y6UH34_9PROT</name>
<comment type="function">
    <text evidence="14 15">Catalyzes the oxidation of protoporphyrinogen IX to protoporphyrin IX.</text>
</comment>
<dbReference type="OrthoDB" id="9800824at2"/>
<evidence type="ECO:0000256" key="6">
    <source>
        <dbReference type="ARBA" id="ARBA00022617"/>
    </source>
</evidence>
<gene>
    <name evidence="16" type="primary">hemJ</name>
    <name evidence="16" type="ORF">E3D00_04405</name>
</gene>
<dbReference type="KEGG" id="ssam:E3D00_04405"/>
<feature type="binding site" description="axial binding residue" evidence="14">
    <location>
        <position position="93"/>
    </location>
    <ligand>
        <name>heme</name>
        <dbReference type="ChEBI" id="CHEBI:30413"/>
    </ligand>
    <ligandPart>
        <name>Fe</name>
        <dbReference type="ChEBI" id="CHEBI:18248"/>
    </ligandPart>
</feature>
<dbReference type="InterPro" id="IPR005265">
    <property type="entry name" value="HemJ-like"/>
</dbReference>
<keyword evidence="11 14" id="KW-0408">Iron</keyword>
<comment type="catalytic activity">
    <reaction evidence="13 14 15">
        <text>protoporphyrinogen IX + 3 A = protoporphyrin IX + 3 AH2</text>
        <dbReference type="Rhea" id="RHEA:62000"/>
        <dbReference type="ChEBI" id="CHEBI:13193"/>
        <dbReference type="ChEBI" id="CHEBI:17499"/>
        <dbReference type="ChEBI" id="CHEBI:57306"/>
        <dbReference type="ChEBI" id="CHEBI:57307"/>
    </reaction>
</comment>
<feature type="transmembrane region" description="Helical" evidence="14">
    <location>
        <begin position="128"/>
        <end position="146"/>
    </location>
</feature>
<keyword evidence="10 14" id="KW-0560">Oxidoreductase</keyword>
<evidence type="ECO:0000256" key="5">
    <source>
        <dbReference type="ARBA" id="ARBA00022475"/>
    </source>
</evidence>
<keyword evidence="5 14" id="KW-1003">Cell membrane</keyword>
<comment type="subcellular location">
    <subcellularLocation>
        <location evidence="1 14">Cell membrane</location>
        <topology evidence="1 14">Multi-pass membrane protein</topology>
    </subcellularLocation>
</comment>
<dbReference type="PANTHER" id="PTHR40255:SF1">
    <property type="entry name" value="PROTOPORPHYRINOGEN IX OXIDASE"/>
    <property type="match status" value="1"/>
</dbReference>
<comment type="cofactor">
    <cofactor evidence="14 15">
        <name>heme b</name>
        <dbReference type="ChEBI" id="CHEBI:60344"/>
    </cofactor>
    <text evidence="14 15">Binds 1 heme b (iron(II)-protoporphyrin IX) group per subunit.</text>
</comment>
<evidence type="ECO:0000256" key="1">
    <source>
        <dbReference type="ARBA" id="ARBA00004651"/>
    </source>
</evidence>
<keyword evidence="6 14" id="KW-0349">Heme</keyword>
<dbReference type="PIRSF" id="PIRSF004638">
    <property type="entry name" value="UCP004638"/>
    <property type="match status" value="1"/>
</dbReference>
<evidence type="ECO:0000256" key="10">
    <source>
        <dbReference type="ARBA" id="ARBA00023002"/>
    </source>
</evidence>
<feature type="transmembrane region" description="Helical" evidence="14">
    <location>
        <begin position="6"/>
        <end position="30"/>
    </location>
</feature>
<dbReference type="GO" id="GO:0006782">
    <property type="term" value="P:protoporphyrinogen IX biosynthetic process"/>
    <property type="evidence" value="ECO:0007669"/>
    <property type="project" value="UniProtKB-UniRule"/>
</dbReference>
<reference evidence="16 17" key="1">
    <citation type="submission" date="2019-03" db="EMBL/GenBank/DDBJ databases">
        <title>The complete genome sequence of Swingsia samuiensis NBRC107927(T).</title>
        <authorList>
            <person name="Chua K.-O."/>
            <person name="Chan K.-G."/>
            <person name="See-Too W.-S."/>
        </authorList>
    </citation>
    <scope>NUCLEOTIDE SEQUENCE [LARGE SCALE GENOMIC DNA]</scope>
    <source>
        <strain evidence="16 17">AH83</strain>
    </source>
</reference>
<evidence type="ECO:0000256" key="3">
    <source>
        <dbReference type="ARBA" id="ARBA00006501"/>
    </source>
</evidence>
<evidence type="ECO:0000256" key="15">
    <source>
        <dbReference type="PIRNR" id="PIRNR004638"/>
    </source>
</evidence>
<dbReference type="PANTHER" id="PTHR40255">
    <property type="entry name" value="UPF0093 MEMBRANE PROTEIN SLR1790"/>
    <property type="match status" value="1"/>
</dbReference>
<dbReference type="GO" id="GO:0046872">
    <property type="term" value="F:metal ion binding"/>
    <property type="evidence" value="ECO:0007669"/>
    <property type="project" value="UniProtKB-UniRule"/>
</dbReference>
<evidence type="ECO:0000256" key="8">
    <source>
        <dbReference type="ARBA" id="ARBA00022723"/>
    </source>
</evidence>
<evidence type="ECO:0000256" key="9">
    <source>
        <dbReference type="ARBA" id="ARBA00022989"/>
    </source>
</evidence>
<keyword evidence="17" id="KW-1185">Reference proteome</keyword>
<dbReference type="EC" id="1.3.99.-" evidence="14 15"/>
<evidence type="ECO:0000256" key="2">
    <source>
        <dbReference type="ARBA" id="ARBA00005073"/>
    </source>
</evidence>
<dbReference type="NCBIfam" id="TIGR00701">
    <property type="entry name" value="protoporphyrinogen oxidase HemJ"/>
    <property type="match status" value="1"/>
</dbReference>
<evidence type="ECO:0000256" key="11">
    <source>
        <dbReference type="ARBA" id="ARBA00023004"/>
    </source>
</evidence>
<evidence type="ECO:0000256" key="12">
    <source>
        <dbReference type="ARBA" id="ARBA00023136"/>
    </source>
</evidence>
<keyword evidence="9 14" id="KW-1133">Transmembrane helix</keyword>
<protein>
    <recommendedName>
        <fullName evidence="4 14">Protoporphyrinogen IX oxidase</fullName>
        <shortName evidence="14">PPO</shortName>
        <ecNumber evidence="14 15">1.3.99.-</ecNumber>
    </recommendedName>
</protein>
<feature type="transmembrane region" description="Helical" evidence="14">
    <location>
        <begin position="61"/>
        <end position="83"/>
    </location>
</feature>
<accession>A0A4Y6UH34</accession>